<proteinExistence type="inferred from homology"/>
<dbReference type="GO" id="GO:0005634">
    <property type="term" value="C:nucleus"/>
    <property type="evidence" value="ECO:0007669"/>
    <property type="project" value="UniProtKB-SubCell"/>
</dbReference>
<evidence type="ECO:0000259" key="11">
    <source>
        <dbReference type="PROSITE" id="PS51061"/>
    </source>
</evidence>
<feature type="region of interest" description="Disordered" evidence="9">
    <location>
        <begin position="1"/>
        <end position="48"/>
    </location>
</feature>
<name>A0A8H6A0K9_PETAA</name>
<dbReference type="PROSITE" id="PS51061">
    <property type="entry name" value="R3H"/>
    <property type="match status" value="1"/>
</dbReference>
<feature type="region of interest" description="Disordered" evidence="9">
    <location>
        <begin position="586"/>
        <end position="606"/>
    </location>
</feature>
<evidence type="ECO:0000256" key="1">
    <source>
        <dbReference type="ARBA" id="ARBA00004123"/>
    </source>
</evidence>
<evidence type="ECO:0000313" key="12">
    <source>
        <dbReference type="EMBL" id="KAF5859282.1"/>
    </source>
</evidence>
<reference evidence="12 13" key="1">
    <citation type="submission" date="2019-04" db="EMBL/GenBank/DDBJ databases">
        <title>Aspergillus burnettii sp. nov., novel species from soil in southeast Queensland.</title>
        <authorList>
            <person name="Gilchrist C.L.M."/>
            <person name="Pitt J.I."/>
            <person name="Lange L."/>
            <person name="Lacey H.J."/>
            <person name="Vuong D."/>
            <person name="Midgley D.J."/>
            <person name="Greenfield P."/>
            <person name="Bradbury M."/>
            <person name="Lacey E."/>
            <person name="Busk P.K."/>
            <person name="Pilgaard B."/>
            <person name="Chooi Y.H."/>
            <person name="Piggott A.M."/>
        </authorList>
    </citation>
    <scope>NUCLEOTIDE SEQUENCE [LARGE SCALE GENOMIC DNA]</scope>
    <source>
        <strain evidence="12 13">FRR 5400</strain>
    </source>
</reference>
<evidence type="ECO:0000256" key="5">
    <source>
        <dbReference type="ARBA" id="ARBA00022490"/>
    </source>
</evidence>
<dbReference type="InterPro" id="IPR051189">
    <property type="entry name" value="Splicing_assoc_domain"/>
</dbReference>
<dbReference type="EMBL" id="SPNV01000170">
    <property type="protein sequence ID" value="KAF5859282.1"/>
    <property type="molecule type" value="Genomic_DNA"/>
</dbReference>
<evidence type="ECO:0000256" key="8">
    <source>
        <dbReference type="ARBA" id="ARBA00023242"/>
    </source>
</evidence>
<keyword evidence="6" id="KW-0507">mRNA processing</keyword>
<dbReference type="PANTHER" id="PTHR14195">
    <property type="entry name" value="G PATCH DOMAIN CONTAINING PROTEIN 2"/>
    <property type="match status" value="1"/>
</dbReference>
<dbReference type="Pfam" id="PF01585">
    <property type="entry name" value="G-patch"/>
    <property type="match status" value="1"/>
</dbReference>
<organism evidence="12 13">
    <name type="scientific">Petromyces alliaceus</name>
    <name type="common">Aspergillus alliaceus</name>
    <dbReference type="NCBI Taxonomy" id="209559"/>
    <lineage>
        <taxon>Eukaryota</taxon>
        <taxon>Fungi</taxon>
        <taxon>Dikarya</taxon>
        <taxon>Ascomycota</taxon>
        <taxon>Pezizomycotina</taxon>
        <taxon>Eurotiomycetes</taxon>
        <taxon>Eurotiomycetidae</taxon>
        <taxon>Eurotiales</taxon>
        <taxon>Aspergillaceae</taxon>
        <taxon>Aspergillus</taxon>
        <taxon>Aspergillus subgen. Circumdati</taxon>
    </lineage>
</organism>
<dbReference type="InterPro" id="IPR000467">
    <property type="entry name" value="G_patch_dom"/>
</dbReference>
<dbReference type="InterPro" id="IPR036867">
    <property type="entry name" value="R3H_dom_sf"/>
</dbReference>
<dbReference type="Gene3D" id="3.30.1370.50">
    <property type="entry name" value="R3H-like domain"/>
    <property type="match status" value="1"/>
</dbReference>
<feature type="compositionally biased region" description="Low complexity" evidence="9">
    <location>
        <begin position="168"/>
        <end position="187"/>
    </location>
</feature>
<evidence type="ECO:0000256" key="6">
    <source>
        <dbReference type="ARBA" id="ARBA00022664"/>
    </source>
</evidence>
<evidence type="ECO:0000256" key="3">
    <source>
        <dbReference type="ARBA" id="ARBA00010306"/>
    </source>
</evidence>
<keyword evidence="8" id="KW-0539">Nucleus</keyword>
<protein>
    <recommendedName>
        <fullName evidence="4">Protein SQS1</fullName>
    </recommendedName>
</protein>
<keyword evidence="13" id="KW-1185">Reference proteome</keyword>
<feature type="domain" description="G-patch" evidence="10">
    <location>
        <begin position="618"/>
        <end position="661"/>
    </location>
</feature>
<evidence type="ECO:0000256" key="7">
    <source>
        <dbReference type="ARBA" id="ARBA00023187"/>
    </source>
</evidence>
<dbReference type="SMART" id="SM00393">
    <property type="entry name" value="R3H"/>
    <property type="match status" value="1"/>
</dbReference>
<feature type="domain" description="R3H" evidence="11">
    <location>
        <begin position="490"/>
        <end position="552"/>
    </location>
</feature>
<feature type="region of interest" description="Disordered" evidence="9">
    <location>
        <begin position="266"/>
        <end position="307"/>
    </location>
</feature>
<feature type="region of interest" description="Disordered" evidence="9">
    <location>
        <begin position="168"/>
        <end position="225"/>
    </location>
</feature>
<dbReference type="GO" id="GO:0005737">
    <property type="term" value="C:cytoplasm"/>
    <property type="evidence" value="ECO:0007669"/>
    <property type="project" value="UniProtKB-SubCell"/>
</dbReference>
<evidence type="ECO:0000256" key="9">
    <source>
        <dbReference type="SAM" id="MobiDB-lite"/>
    </source>
</evidence>
<dbReference type="Pfam" id="PF01424">
    <property type="entry name" value="R3H"/>
    <property type="match status" value="1"/>
</dbReference>
<feature type="compositionally biased region" description="Basic and acidic residues" evidence="9">
    <location>
        <begin position="89"/>
        <end position="101"/>
    </location>
</feature>
<dbReference type="GO" id="GO:0008380">
    <property type="term" value="P:RNA splicing"/>
    <property type="evidence" value="ECO:0007669"/>
    <property type="project" value="UniProtKB-KW"/>
</dbReference>
<dbReference type="Proteomes" id="UP000541154">
    <property type="component" value="Unassembled WGS sequence"/>
</dbReference>
<accession>A0A8H6A0K9</accession>
<feature type="region of interest" description="Disordered" evidence="9">
    <location>
        <begin position="454"/>
        <end position="487"/>
    </location>
</feature>
<dbReference type="InterPro" id="IPR001374">
    <property type="entry name" value="R3H_dom"/>
</dbReference>
<dbReference type="AlphaFoldDB" id="A0A8H6A0K9"/>
<feature type="compositionally biased region" description="Polar residues" evidence="9">
    <location>
        <begin position="79"/>
        <end position="88"/>
    </location>
</feature>
<feature type="compositionally biased region" description="Polar residues" evidence="9">
    <location>
        <begin position="271"/>
        <end position="285"/>
    </location>
</feature>
<dbReference type="GO" id="GO:0006397">
    <property type="term" value="P:mRNA processing"/>
    <property type="evidence" value="ECO:0007669"/>
    <property type="project" value="UniProtKB-KW"/>
</dbReference>
<dbReference type="CDD" id="cd02646">
    <property type="entry name" value="R3H_G-patch"/>
    <property type="match status" value="1"/>
</dbReference>
<dbReference type="GO" id="GO:0003676">
    <property type="term" value="F:nucleic acid binding"/>
    <property type="evidence" value="ECO:0007669"/>
    <property type="project" value="UniProtKB-UniRule"/>
</dbReference>
<dbReference type="InterPro" id="IPR034082">
    <property type="entry name" value="R3H_G-patch"/>
</dbReference>
<comment type="similarity">
    <text evidence="3">Belongs to the SQS1 family.</text>
</comment>
<gene>
    <name evidence="12" type="ORF">ETB97_003087</name>
</gene>
<comment type="caution">
    <text evidence="12">The sequence shown here is derived from an EMBL/GenBank/DDBJ whole genome shotgun (WGS) entry which is preliminary data.</text>
</comment>
<feature type="compositionally biased region" description="Basic residues" evidence="9">
    <location>
        <begin position="1"/>
        <end position="16"/>
    </location>
</feature>
<dbReference type="SUPFAM" id="SSF82708">
    <property type="entry name" value="R3H domain"/>
    <property type="match status" value="1"/>
</dbReference>
<dbReference type="PROSITE" id="PS50174">
    <property type="entry name" value="G_PATCH"/>
    <property type="match status" value="1"/>
</dbReference>
<evidence type="ECO:0000313" key="13">
    <source>
        <dbReference type="Proteomes" id="UP000541154"/>
    </source>
</evidence>
<comment type="subcellular location">
    <subcellularLocation>
        <location evidence="2">Cytoplasm</location>
    </subcellularLocation>
    <subcellularLocation>
        <location evidence="1">Nucleus</location>
    </subcellularLocation>
</comment>
<dbReference type="SMART" id="SM00443">
    <property type="entry name" value="G_patch"/>
    <property type="match status" value="1"/>
</dbReference>
<evidence type="ECO:0000259" key="10">
    <source>
        <dbReference type="PROSITE" id="PS50174"/>
    </source>
</evidence>
<keyword evidence="7" id="KW-0508">mRNA splicing</keyword>
<sequence length="661" mass="72782">MARHGKVKVRLKRQKPTSKASRDHQPGHLTMQQEARNTEGCNLWRPGSNLRHQGVRFVRAGNTSPDEQSEKEVTELEENLQQPPTNEAKSNDDLSNSKDEPATDNALFFIDLSGDRATYTGLADPTTALSLSECDDSSEDEVVFHGRRRLEARPHVIVEPGYVPKVASTTNTLPSTPTSSPKAKLTPLNPSACPARDVPQASHGLPINPPEKNSTQHKKTEGSHTANVVWKASADEDDDILDDYIANMAEHYYEDLHKAKANGPVRATGILPQNSQSHMTTSDSSDLTDKEKYPPGGSYPEHERDTTTLSELVLRLAGVEHEVNAANDVDIYPSDDAAASASNVDVDSLQVSDSDEKNMFDSDLDIEGLEALRRQVQGRYIRPQQKRGNSRGGFFASATAFADALETDPYYGLDIMDFNRPSLRKRQNGGSRALDMVLSDSELEIGLQNAWRNDREKKKARKQKREELRSQGLLSRGRHDPDLKSKYSNGIGFDDLKSEIRTFLMSARNSLALPPMTKHRRKLVHDLANELALGSQSRGKGSSRFPILHKTSRTPRHTQKTISHIDKIFSGGHSKRGAIRSWEQNVTKSAKSRRGRPDSSVSYMDGDIVGASAPEIGAENKGRAMLEKMGWSTGTALGATNNKGILLPVPHVVKNSKAGLG</sequence>
<keyword evidence="5" id="KW-0963">Cytoplasm</keyword>
<feature type="region of interest" description="Disordered" evidence="9">
    <location>
        <begin position="61"/>
        <end position="102"/>
    </location>
</feature>
<evidence type="ECO:0000256" key="2">
    <source>
        <dbReference type="ARBA" id="ARBA00004496"/>
    </source>
</evidence>
<evidence type="ECO:0000256" key="4">
    <source>
        <dbReference type="ARBA" id="ARBA00018964"/>
    </source>
</evidence>